<evidence type="ECO:0000313" key="6">
    <source>
        <dbReference type="EMBL" id="MBB1486766.1"/>
    </source>
</evidence>
<sequence length="646" mass="73024">MNSTPLWTPTAEQIQASLTWRFIQHVNTKFDQQITDFEQLWQWSVTNNTLFWPEVWHFTGLKGEMGQTVVDNPEQPEHSRWFTDSKVNYAENLLRKRSDDDAIVFQMENGPRQTLSWNEVYHQVSQLQQHLKSLGVRQGDRVAGFMPNIPATVIAMLAATSLGAIWTSTSPDFGEASVIERFGQSEPRVLIAANGYRYNGKTHSVMDKVDAISRQIPSIEHTLLFPLIDDIEIPAEQNMSQLMDQYLPGEIEFTRIGFNEPLFILYSSGTTGKPKCITHRVGGILIQHLKEHQLHSNIKPGDRVFYFTTCGWMMWNWLVTAMASEATLMLYEGSPFYPDGNVLWDYAEQEKFTLFGTSAKYIDALKKQGIIPAETHKLDKLNTLCSTGSVLAPESYDYVYQSIKQDLLLASISGGTDICSCFVLGNPVSPVYKGQSQCRGLGLDVQVFNDDAQSVRQEKGELVCCNSFPNQPANFWGDISGEKYHNAYFNRFDNTWCHGDWIELTEEKGIIIYGRSDATLNPGGVRIGTAEIYRYVEQLDEVVESIVIGQEWDNDVRVVLFVRLLEGLTLNETLIKSIQATIRANCTPRHVPARVLQVSDIPRTKSGKIVELAVREVVHGRPVKNTHALANPDALELFTNRDELKA</sequence>
<accession>A0A839IRC4</accession>
<dbReference type="SUPFAM" id="SSF56801">
    <property type="entry name" value="Acetyl-CoA synthetase-like"/>
    <property type="match status" value="1"/>
</dbReference>
<evidence type="ECO:0000256" key="2">
    <source>
        <dbReference type="ARBA" id="ARBA00022598"/>
    </source>
</evidence>
<dbReference type="Gene3D" id="3.30.300.30">
    <property type="match status" value="1"/>
</dbReference>
<dbReference type="EMBL" id="JACJFM010000009">
    <property type="protein sequence ID" value="MBB1486766.1"/>
    <property type="molecule type" value="Genomic_DNA"/>
</dbReference>
<keyword evidence="2 6" id="KW-0436">Ligase</keyword>
<name>A0A839IRC4_9GAMM</name>
<keyword evidence="3" id="KW-0547">Nucleotide-binding</keyword>
<dbReference type="GO" id="GO:0030729">
    <property type="term" value="F:acetoacetate-CoA ligase activity"/>
    <property type="evidence" value="ECO:0007669"/>
    <property type="project" value="UniProtKB-EC"/>
</dbReference>
<evidence type="ECO:0000259" key="5">
    <source>
        <dbReference type="Pfam" id="PF00501"/>
    </source>
</evidence>
<dbReference type="InterPro" id="IPR020845">
    <property type="entry name" value="AMP-binding_CS"/>
</dbReference>
<protein>
    <submittedName>
        <fullName evidence="6">Acetoacetate--CoA ligase</fullName>
        <ecNumber evidence="6">6.2.1.16</ecNumber>
    </submittedName>
</protein>
<dbReference type="Pfam" id="PF00501">
    <property type="entry name" value="AMP-binding"/>
    <property type="match status" value="1"/>
</dbReference>
<comment type="caution">
    <text evidence="6">The sequence shown here is derived from an EMBL/GenBank/DDBJ whole genome shotgun (WGS) entry which is preliminary data.</text>
</comment>
<dbReference type="NCBIfam" id="NF002937">
    <property type="entry name" value="PRK03584.1"/>
    <property type="match status" value="1"/>
</dbReference>
<dbReference type="PROSITE" id="PS00455">
    <property type="entry name" value="AMP_BINDING"/>
    <property type="match status" value="1"/>
</dbReference>
<keyword evidence="4" id="KW-0067">ATP-binding</keyword>
<dbReference type="Gene3D" id="3.40.50.12780">
    <property type="entry name" value="N-terminal domain of ligase-like"/>
    <property type="match status" value="1"/>
</dbReference>
<dbReference type="InterPro" id="IPR042099">
    <property type="entry name" value="ANL_N_sf"/>
</dbReference>
<keyword evidence="7" id="KW-1185">Reference proteome</keyword>
<dbReference type="EC" id="6.2.1.16" evidence="6"/>
<feature type="domain" description="AMP-dependent synthetase/ligase" evidence="5">
    <location>
        <begin position="95"/>
        <end position="463"/>
    </location>
</feature>
<dbReference type="Proteomes" id="UP000565262">
    <property type="component" value="Unassembled WGS sequence"/>
</dbReference>
<evidence type="ECO:0000256" key="4">
    <source>
        <dbReference type="ARBA" id="ARBA00022840"/>
    </source>
</evidence>
<proteinExistence type="inferred from homology"/>
<dbReference type="InterPro" id="IPR045851">
    <property type="entry name" value="AMP-bd_C_sf"/>
</dbReference>
<comment type="similarity">
    <text evidence="1">Belongs to the ATP-dependent AMP-binding enzyme family.</text>
</comment>
<dbReference type="PANTHER" id="PTHR42921:SF1">
    <property type="entry name" value="ACETOACETYL-COA SYNTHETASE"/>
    <property type="match status" value="1"/>
</dbReference>
<dbReference type="CDD" id="cd05943">
    <property type="entry name" value="AACS"/>
    <property type="match status" value="1"/>
</dbReference>
<dbReference type="GO" id="GO:0006629">
    <property type="term" value="P:lipid metabolic process"/>
    <property type="evidence" value="ECO:0007669"/>
    <property type="project" value="InterPro"/>
</dbReference>
<dbReference type="NCBIfam" id="TIGR01217">
    <property type="entry name" value="ac_ac_CoA_syn"/>
    <property type="match status" value="1"/>
</dbReference>
<dbReference type="InterPro" id="IPR000873">
    <property type="entry name" value="AMP-dep_synth/lig_dom"/>
</dbReference>
<evidence type="ECO:0000313" key="7">
    <source>
        <dbReference type="Proteomes" id="UP000565262"/>
    </source>
</evidence>
<dbReference type="AlphaFoldDB" id="A0A839IRC4"/>
<dbReference type="InterPro" id="IPR005914">
    <property type="entry name" value="Acac_CoA_synth"/>
</dbReference>
<dbReference type="PANTHER" id="PTHR42921">
    <property type="entry name" value="ACETOACETYL-COA SYNTHETASE"/>
    <property type="match status" value="1"/>
</dbReference>
<reference evidence="6 7" key="1">
    <citation type="submission" date="2020-08" db="EMBL/GenBank/DDBJ databases">
        <title>Oceanospirillum sp. nov. isolated from marine sediment.</title>
        <authorList>
            <person name="Ji X."/>
        </authorList>
    </citation>
    <scope>NUCLEOTIDE SEQUENCE [LARGE SCALE GENOMIC DNA]</scope>
    <source>
        <strain evidence="6 7">D5</strain>
    </source>
</reference>
<dbReference type="GO" id="GO:0005524">
    <property type="term" value="F:ATP binding"/>
    <property type="evidence" value="ECO:0007669"/>
    <property type="project" value="UniProtKB-KW"/>
</dbReference>
<dbReference type="RefSeq" id="WP_182808549.1">
    <property type="nucleotide sequence ID" value="NZ_JACJFM010000009.1"/>
</dbReference>
<gene>
    <name evidence="6" type="ORF">H4O21_09105</name>
</gene>
<evidence type="ECO:0000256" key="3">
    <source>
        <dbReference type="ARBA" id="ARBA00022741"/>
    </source>
</evidence>
<evidence type="ECO:0000256" key="1">
    <source>
        <dbReference type="ARBA" id="ARBA00006432"/>
    </source>
</evidence>
<organism evidence="6 7">
    <name type="scientific">Oceanospirillum sediminis</name>
    <dbReference type="NCBI Taxonomy" id="2760088"/>
    <lineage>
        <taxon>Bacteria</taxon>
        <taxon>Pseudomonadati</taxon>
        <taxon>Pseudomonadota</taxon>
        <taxon>Gammaproteobacteria</taxon>
        <taxon>Oceanospirillales</taxon>
        <taxon>Oceanospirillaceae</taxon>
        <taxon>Oceanospirillum</taxon>
    </lineage>
</organism>